<proteinExistence type="predicted"/>
<sequence>MIEEYALTVLAWEASTLKAKDKGFGHWMRMNDEAELGTANALSAPIASLDKGKGNGKMIRQSRVTYDVCINWQRALKEGVS</sequence>
<dbReference type="EMBL" id="JACGWJ010000031">
    <property type="protein sequence ID" value="KAL0298818.1"/>
    <property type="molecule type" value="Genomic_DNA"/>
</dbReference>
<reference evidence="1" key="2">
    <citation type="journal article" date="2024" name="Plant">
        <title>Genomic evolution and insights into agronomic trait innovations of Sesamum species.</title>
        <authorList>
            <person name="Miao H."/>
            <person name="Wang L."/>
            <person name="Qu L."/>
            <person name="Liu H."/>
            <person name="Sun Y."/>
            <person name="Le M."/>
            <person name="Wang Q."/>
            <person name="Wei S."/>
            <person name="Zheng Y."/>
            <person name="Lin W."/>
            <person name="Duan Y."/>
            <person name="Cao H."/>
            <person name="Xiong S."/>
            <person name="Wang X."/>
            <person name="Wei L."/>
            <person name="Li C."/>
            <person name="Ma Q."/>
            <person name="Ju M."/>
            <person name="Zhao R."/>
            <person name="Li G."/>
            <person name="Mu C."/>
            <person name="Tian Q."/>
            <person name="Mei H."/>
            <person name="Zhang T."/>
            <person name="Gao T."/>
            <person name="Zhang H."/>
        </authorList>
    </citation>
    <scope>NUCLEOTIDE SEQUENCE</scope>
    <source>
        <strain evidence="1">G02</strain>
    </source>
</reference>
<reference evidence="1" key="1">
    <citation type="submission" date="2020-06" db="EMBL/GenBank/DDBJ databases">
        <authorList>
            <person name="Li T."/>
            <person name="Hu X."/>
            <person name="Zhang T."/>
            <person name="Song X."/>
            <person name="Zhang H."/>
            <person name="Dai N."/>
            <person name="Sheng W."/>
            <person name="Hou X."/>
            <person name="Wei L."/>
        </authorList>
    </citation>
    <scope>NUCLEOTIDE SEQUENCE</scope>
    <source>
        <strain evidence="1">G02</strain>
        <tissue evidence="1">Leaf</tissue>
    </source>
</reference>
<gene>
    <name evidence="1" type="ORF">Sradi_6541600</name>
</gene>
<dbReference type="AlphaFoldDB" id="A0AAW2JXB8"/>
<organism evidence="1">
    <name type="scientific">Sesamum radiatum</name>
    <name type="common">Black benniseed</name>
    <dbReference type="NCBI Taxonomy" id="300843"/>
    <lineage>
        <taxon>Eukaryota</taxon>
        <taxon>Viridiplantae</taxon>
        <taxon>Streptophyta</taxon>
        <taxon>Embryophyta</taxon>
        <taxon>Tracheophyta</taxon>
        <taxon>Spermatophyta</taxon>
        <taxon>Magnoliopsida</taxon>
        <taxon>eudicotyledons</taxon>
        <taxon>Gunneridae</taxon>
        <taxon>Pentapetalae</taxon>
        <taxon>asterids</taxon>
        <taxon>lamiids</taxon>
        <taxon>Lamiales</taxon>
        <taxon>Pedaliaceae</taxon>
        <taxon>Sesamum</taxon>
    </lineage>
</organism>
<evidence type="ECO:0000313" key="1">
    <source>
        <dbReference type="EMBL" id="KAL0298818.1"/>
    </source>
</evidence>
<protein>
    <submittedName>
        <fullName evidence="1">Uncharacterized protein</fullName>
    </submittedName>
</protein>
<comment type="caution">
    <text evidence="1">The sequence shown here is derived from an EMBL/GenBank/DDBJ whole genome shotgun (WGS) entry which is preliminary data.</text>
</comment>
<accession>A0AAW2JXB8</accession>
<name>A0AAW2JXB8_SESRA</name>